<keyword evidence="2 6" id="KW-0812">Transmembrane</keyword>
<evidence type="ECO:0000256" key="4">
    <source>
        <dbReference type="ARBA" id="ARBA00023136"/>
    </source>
</evidence>
<feature type="transmembrane region" description="Helical" evidence="6">
    <location>
        <begin position="245"/>
        <end position="268"/>
    </location>
</feature>
<evidence type="ECO:0000256" key="2">
    <source>
        <dbReference type="ARBA" id="ARBA00022692"/>
    </source>
</evidence>
<dbReference type="InterPro" id="IPR056739">
    <property type="entry name" value="NfeD_membrane"/>
</dbReference>
<sequence length="486" mass="49145">MVGRIRVPVSLPLLLVVLIGWAWSALSPISTQRASGQGTAAPVVVVPLAGAISPPTARFVTDALADAERRGASAVVIELDTPGGLLTSTDEIVRAILASEVPVVVWVAPDGARAASAGVFVTYAAHVAAMAPSTRIGSASPVSLAGEMDETMERKVTNDAVSQVRTLADLRGRDAAWAEASVREAANVTAAEAERLGVVDFLAPDLPSLLAGIDGRTVEVASGPVTIETSGAETVRAEPGWLDQVLALLADPTVAYILLSLGGLGLFLELSNPGVTFPGVFGGIALLLGLFGLGSLPVNWAGAALIGFGFLLFVLDLFVPSFGTLTIGGLVSFVLGSYLLLGNGAPPALAIAPAAIWTLALLLVAVFALLAVLAGRTVLRRPETGREGLVGAVGTVRRGLDPDGVVFVDGELWQATASDAGGDPAAMIPEGTAVAVAAVDGLRLLVRPATAAETAGAGVAILPPPDHAVRRPTATGPVSTAPADVT</sequence>
<dbReference type="InterPro" id="IPR002810">
    <property type="entry name" value="NfeD-like_C"/>
</dbReference>
<keyword evidence="10" id="KW-0378">Hydrolase</keyword>
<dbReference type="InterPro" id="IPR056738">
    <property type="entry name" value="NfeD1b_N"/>
</dbReference>
<dbReference type="GO" id="GO:0016020">
    <property type="term" value="C:membrane"/>
    <property type="evidence" value="ECO:0007669"/>
    <property type="project" value="UniProtKB-SubCell"/>
</dbReference>
<evidence type="ECO:0000256" key="5">
    <source>
        <dbReference type="SAM" id="MobiDB-lite"/>
    </source>
</evidence>
<feature type="transmembrane region" description="Helical" evidence="6">
    <location>
        <begin position="348"/>
        <end position="373"/>
    </location>
</feature>
<evidence type="ECO:0000259" key="8">
    <source>
        <dbReference type="Pfam" id="PF24961"/>
    </source>
</evidence>
<evidence type="ECO:0000256" key="6">
    <source>
        <dbReference type="SAM" id="Phobius"/>
    </source>
</evidence>
<dbReference type="GO" id="GO:0008233">
    <property type="term" value="F:peptidase activity"/>
    <property type="evidence" value="ECO:0007669"/>
    <property type="project" value="UniProtKB-KW"/>
</dbReference>
<keyword evidence="4 6" id="KW-0472">Membrane</keyword>
<proteinExistence type="predicted"/>
<dbReference type="GO" id="GO:0006508">
    <property type="term" value="P:proteolysis"/>
    <property type="evidence" value="ECO:0007669"/>
    <property type="project" value="UniProtKB-KW"/>
</dbReference>
<dbReference type="SUPFAM" id="SSF141322">
    <property type="entry name" value="NfeD domain-like"/>
    <property type="match status" value="1"/>
</dbReference>
<evidence type="ECO:0000259" key="9">
    <source>
        <dbReference type="Pfam" id="PF25145"/>
    </source>
</evidence>
<feature type="domain" description="NfeD1b N-terminal" evidence="9">
    <location>
        <begin position="43"/>
        <end position="194"/>
    </location>
</feature>
<gene>
    <name evidence="10" type="ORF">AVDCRST_MAG59-115</name>
</gene>
<keyword evidence="3 6" id="KW-1133">Transmembrane helix</keyword>
<dbReference type="InterPro" id="IPR052165">
    <property type="entry name" value="Membrane_assoc_protease"/>
</dbReference>
<feature type="region of interest" description="Disordered" evidence="5">
    <location>
        <begin position="463"/>
        <end position="486"/>
    </location>
</feature>
<feature type="domain" description="NfeD-like C-terminal" evidence="7">
    <location>
        <begin position="387"/>
        <end position="448"/>
    </location>
</feature>
<comment type="subcellular location">
    <subcellularLocation>
        <location evidence="1">Membrane</location>
        <topology evidence="1">Multi-pass membrane protein</topology>
    </subcellularLocation>
</comment>
<reference evidence="10" key="1">
    <citation type="submission" date="2020-02" db="EMBL/GenBank/DDBJ databases">
        <authorList>
            <person name="Meier V. D."/>
        </authorList>
    </citation>
    <scope>NUCLEOTIDE SEQUENCE</scope>
    <source>
        <strain evidence="10">AVDCRST_MAG59</strain>
    </source>
</reference>
<dbReference type="CDD" id="cd07020">
    <property type="entry name" value="Clp_protease_NfeD_1"/>
    <property type="match status" value="1"/>
</dbReference>
<evidence type="ECO:0000259" key="7">
    <source>
        <dbReference type="Pfam" id="PF01957"/>
    </source>
</evidence>
<keyword evidence="10" id="KW-0645">Protease</keyword>
<feature type="transmembrane region" description="Helical" evidence="6">
    <location>
        <begin position="275"/>
        <end position="294"/>
    </location>
</feature>
<dbReference type="Gene3D" id="2.40.50.140">
    <property type="entry name" value="Nucleic acid-binding proteins"/>
    <property type="match status" value="1"/>
</dbReference>
<evidence type="ECO:0000256" key="3">
    <source>
        <dbReference type="ARBA" id="ARBA00022989"/>
    </source>
</evidence>
<feature type="domain" description="NfeD integral membrane" evidence="8">
    <location>
        <begin position="253"/>
        <end position="371"/>
    </location>
</feature>
<dbReference type="Pfam" id="PF25145">
    <property type="entry name" value="NfeD1b_N"/>
    <property type="match status" value="1"/>
</dbReference>
<dbReference type="EMBL" id="CADCWF010000006">
    <property type="protein sequence ID" value="CAA9534144.1"/>
    <property type="molecule type" value="Genomic_DNA"/>
</dbReference>
<dbReference type="AlphaFoldDB" id="A0A6J4TWL0"/>
<dbReference type="Pfam" id="PF01957">
    <property type="entry name" value="NfeD"/>
    <property type="match status" value="1"/>
</dbReference>
<accession>A0A6J4TWL0</accession>
<dbReference type="InterPro" id="IPR029045">
    <property type="entry name" value="ClpP/crotonase-like_dom_sf"/>
</dbReference>
<evidence type="ECO:0000256" key="1">
    <source>
        <dbReference type="ARBA" id="ARBA00004141"/>
    </source>
</evidence>
<dbReference type="PANTHER" id="PTHR33507">
    <property type="entry name" value="INNER MEMBRANE PROTEIN YBBJ"/>
    <property type="match status" value="1"/>
</dbReference>
<dbReference type="InterPro" id="IPR012340">
    <property type="entry name" value="NA-bd_OB-fold"/>
</dbReference>
<dbReference type="SUPFAM" id="SSF52096">
    <property type="entry name" value="ClpP/crotonase"/>
    <property type="match status" value="1"/>
</dbReference>
<name>A0A6J4TWL0_9BACT</name>
<evidence type="ECO:0000313" key="10">
    <source>
        <dbReference type="EMBL" id="CAA9534144.1"/>
    </source>
</evidence>
<dbReference type="PANTHER" id="PTHR33507:SF4">
    <property type="entry name" value="NODULATION COMPETITIVENESS PROTEIN NFED"/>
    <property type="match status" value="1"/>
</dbReference>
<protein>
    <submittedName>
        <fullName evidence="10">Membrane-bound ClpP-class protease associated with aq_911</fullName>
    </submittedName>
</protein>
<dbReference type="Gene3D" id="3.90.226.10">
    <property type="entry name" value="2-enoyl-CoA Hydratase, Chain A, domain 1"/>
    <property type="match status" value="1"/>
</dbReference>
<organism evidence="10">
    <name type="scientific">uncultured Thermomicrobiales bacterium</name>
    <dbReference type="NCBI Taxonomy" id="1645740"/>
    <lineage>
        <taxon>Bacteria</taxon>
        <taxon>Pseudomonadati</taxon>
        <taxon>Thermomicrobiota</taxon>
        <taxon>Thermomicrobia</taxon>
        <taxon>Thermomicrobiales</taxon>
        <taxon>environmental samples</taxon>
    </lineage>
</organism>
<dbReference type="Pfam" id="PF24961">
    <property type="entry name" value="NfeD_membrane"/>
    <property type="match status" value="1"/>
</dbReference>